<proteinExistence type="predicted"/>
<accession>A0A0S4KTA9</accession>
<feature type="compositionally biased region" description="Basic residues" evidence="1">
    <location>
        <begin position="61"/>
        <end position="71"/>
    </location>
</feature>
<dbReference type="KEGG" id="nio:NITINOP_1553"/>
<reference evidence="3" key="1">
    <citation type="submission" date="2015-09" db="EMBL/GenBank/DDBJ databases">
        <authorList>
            <person name="Daims H."/>
        </authorList>
    </citation>
    <scope>NUCLEOTIDE SEQUENCE [LARGE SCALE GENOMIC DNA]</scope>
</reference>
<evidence type="ECO:0000313" key="2">
    <source>
        <dbReference type="EMBL" id="CUQ66528.1"/>
    </source>
</evidence>
<evidence type="ECO:0000313" key="3">
    <source>
        <dbReference type="Proteomes" id="UP000066284"/>
    </source>
</evidence>
<evidence type="ECO:0000256" key="1">
    <source>
        <dbReference type="SAM" id="MobiDB-lite"/>
    </source>
</evidence>
<organism evidence="2 3">
    <name type="scientific">Candidatus Nitrospira inopinata</name>
    <dbReference type="NCBI Taxonomy" id="1715989"/>
    <lineage>
        <taxon>Bacteria</taxon>
        <taxon>Pseudomonadati</taxon>
        <taxon>Nitrospirota</taxon>
        <taxon>Nitrospiria</taxon>
        <taxon>Nitrospirales</taxon>
        <taxon>Nitrospiraceae</taxon>
        <taxon>Nitrospira</taxon>
    </lineage>
</organism>
<dbReference type="Proteomes" id="UP000066284">
    <property type="component" value="Chromosome 1"/>
</dbReference>
<dbReference type="AlphaFoldDB" id="A0A0S4KTA9"/>
<dbReference type="STRING" id="1715989.NITINOP_1553"/>
<gene>
    <name evidence="2" type="ORF">NITINOP_1553</name>
</gene>
<dbReference type="EMBL" id="LN885086">
    <property type="protein sequence ID" value="CUQ66528.1"/>
    <property type="molecule type" value="Genomic_DNA"/>
</dbReference>
<name>A0A0S4KTA9_9BACT</name>
<keyword evidence="3" id="KW-1185">Reference proteome</keyword>
<sequence>MIHILLAAGLTVGVVFVYWCYDLFCRFEDDPTMHPEHSHGPLHADVTAPSATLSERERPFLRHSRSGSRFRSKADSPLLGEQPEDLRRAA</sequence>
<feature type="region of interest" description="Disordered" evidence="1">
    <location>
        <begin position="34"/>
        <end position="90"/>
    </location>
</feature>
<protein>
    <submittedName>
        <fullName evidence="2">Uncharacterized protein</fullName>
    </submittedName>
</protein>